<accession>A0ABX0Y9G9</accession>
<dbReference type="Gene3D" id="1.10.10.2840">
    <property type="entry name" value="PucR C-terminal helix-turn-helix domain"/>
    <property type="match status" value="1"/>
</dbReference>
<organism evidence="4 5">
    <name type="scientific">Planosporangium thailandense</name>
    <dbReference type="NCBI Taxonomy" id="765197"/>
    <lineage>
        <taxon>Bacteria</taxon>
        <taxon>Bacillati</taxon>
        <taxon>Actinomycetota</taxon>
        <taxon>Actinomycetes</taxon>
        <taxon>Micromonosporales</taxon>
        <taxon>Micromonosporaceae</taxon>
        <taxon>Planosporangium</taxon>
    </lineage>
</organism>
<evidence type="ECO:0000259" key="2">
    <source>
        <dbReference type="Pfam" id="PF13556"/>
    </source>
</evidence>
<dbReference type="Pfam" id="PF13556">
    <property type="entry name" value="HTH_30"/>
    <property type="match status" value="1"/>
</dbReference>
<evidence type="ECO:0000313" key="5">
    <source>
        <dbReference type="Proteomes" id="UP000722989"/>
    </source>
</evidence>
<dbReference type="PANTHER" id="PTHR33744:SF1">
    <property type="entry name" value="DNA-BINDING TRANSCRIPTIONAL ACTIVATOR ADER"/>
    <property type="match status" value="1"/>
</dbReference>
<evidence type="ECO:0000259" key="3">
    <source>
        <dbReference type="Pfam" id="PF17853"/>
    </source>
</evidence>
<dbReference type="Proteomes" id="UP000722989">
    <property type="component" value="Unassembled WGS sequence"/>
</dbReference>
<name>A0ABX0Y9G9_9ACTN</name>
<keyword evidence="5" id="KW-1185">Reference proteome</keyword>
<evidence type="ECO:0000313" key="4">
    <source>
        <dbReference type="EMBL" id="NJC74037.1"/>
    </source>
</evidence>
<sequence length="429" mass="46853">MARLLVQDAPPRYCRAVPERSLSERARQLIRQGAEVVLDAAPTLLETVDAATLSAAGVRGIADDPALAAALRRSNYATVVYWAAHNVRDPGGPVPPNLAPETLDIARDMVRRGLNEFALDAYRAGQSAAWSAWMSIIFTLTRDPDELREVLDVTAGSIAAFIESTIAALALRMQRERDELVLDLQAERREAVALVLSGAPITADQASRRLGYPLGDDHIAAVVWSDDDDADRQDLERAGARLAAALGERRPLTVVAGVSTLWVWVSVRDDEPVDLRPGRLLDRVRPAAGVRVAVGSRGTGPEGFRRSHLDALTTQRLLVRSRPTHQLATFEAVELVSLATQDEKAAQAFVARILGRLADADEELRTSVRTYLRRGCNVSAAAAELFVHRNTLLRRLTRADTLLPRPLDQHPIEVAVALELVRWTGAKSD</sequence>
<dbReference type="InterPro" id="IPR041522">
    <property type="entry name" value="CdaR_GGDEF"/>
</dbReference>
<dbReference type="PANTHER" id="PTHR33744">
    <property type="entry name" value="CARBOHYDRATE DIACID REGULATOR"/>
    <property type="match status" value="1"/>
</dbReference>
<reference evidence="4 5" key="1">
    <citation type="submission" date="2020-03" db="EMBL/GenBank/DDBJ databases">
        <title>WGS of the type strain of Planosporangium spp.</title>
        <authorList>
            <person name="Thawai C."/>
        </authorList>
    </citation>
    <scope>NUCLEOTIDE SEQUENCE [LARGE SCALE GENOMIC DNA]</scope>
    <source>
        <strain evidence="4 5">TBRC 5610</strain>
    </source>
</reference>
<evidence type="ECO:0000256" key="1">
    <source>
        <dbReference type="ARBA" id="ARBA00006754"/>
    </source>
</evidence>
<comment type="caution">
    <text evidence="4">The sequence shown here is derived from an EMBL/GenBank/DDBJ whole genome shotgun (WGS) entry which is preliminary data.</text>
</comment>
<feature type="domain" description="CdaR GGDEF-like" evidence="3">
    <location>
        <begin position="203"/>
        <end position="316"/>
    </location>
</feature>
<dbReference type="InterPro" id="IPR051448">
    <property type="entry name" value="CdaR-like_regulators"/>
</dbReference>
<dbReference type="Pfam" id="PF17853">
    <property type="entry name" value="GGDEF_2"/>
    <property type="match status" value="1"/>
</dbReference>
<gene>
    <name evidence="4" type="ORF">HC031_30630</name>
</gene>
<dbReference type="InterPro" id="IPR042070">
    <property type="entry name" value="PucR_C-HTH_sf"/>
</dbReference>
<proteinExistence type="inferred from homology"/>
<dbReference type="EMBL" id="JAATVY010000043">
    <property type="protein sequence ID" value="NJC74037.1"/>
    <property type="molecule type" value="Genomic_DNA"/>
</dbReference>
<comment type="similarity">
    <text evidence="1">Belongs to the CdaR family.</text>
</comment>
<feature type="domain" description="PucR C-terminal helix-turn-helix" evidence="2">
    <location>
        <begin position="364"/>
        <end position="418"/>
    </location>
</feature>
<dbReference type="InterPro" id="IPR025736">
    <property type="entry name" value="PucR_C-HTH_dom"/>
</dbReference>
<protein>
    <submittedName>
        <fullName evidence="4">PucR family transcriptional regulator</fullName>
    </submittedName>
</protein>